<protein>
    <submittedName>
        <fullName evidence="3">Uncharacterized protein</fullName>
    </submittedName>
</protein>
<dbReference type="EMBL" id="JBHDLN010000008">
    <property type="protein sequence ID" value="MFB0844094.1"/>
    <property type="molecule type" value="Genomic_DNA"/>
</dbReference>
<feature type="region of interest" description="Disordered" evidence="1">
    <location>
        <begin position="21"/>
        <end position="42"/>
    </location>
</feature>
<evidence type="ECO:0000256" key="2">
    <source>
        <dbReference type="SAM" id="SignalP"/>
    </source>
</evidence>
<keyword evidence="4" id="KW-1185">Reference proteome</keyword>
<feature type="chain" id="PRO_5045258429" evidence="2">
    <location>
        <begin position="22"/>
        <end position="42"/>
    </location>
</feature>
<dbReference type="Proteomes" id="UP001575622">
    <property type="component" value="Unassembled WGS sequence"/>
</dbReference>
<proteinExistence type="predicted"/>
<keyword evidence="2" id="KW-0732">Signal</keyword>
<name>A0ABV4V449_9BACL</name>
<evidence type="ECO:0000256" key="1">
    <source>
        <dbReference type="SAM" id="MobiDB-lite"/>
    </source>
</evidence>
<feature type="compositionally biased region" description="Low complexity" evidence="1">
    <location>
        <begin position="21"/>
        <end position="30"/>
    </location>
</feature>
<reference evidence="3 4" key="1">
    <citation type="submission" date="2024-09" db="EMBL/GenBank/DDBJ databases">
        <authorList>
            <person name="Makale K.P.P."/>
            <person name="Makhzoum A."/>
            <person name="Rantong G."/>
            <person name="Rahube T.O."/>
        </authorList>
    </citation>
    <scope>NUCLEOTIDE SEQUENCE [LARGE SCALE GENOMIC DNA]</scope>
    <source>
        <strain evidence="3 4">KM_D13</strain>
    </source>
</reference>
<accession>A0ABV4V449</accession>
<gene>
    <name evidence="3" type="ORF">ACEU3E_18065</name>
</gene>
<feature type="signal peptide" evidence="2">
    <location>
        <begin position="1"/>
        <end position="21"/>
    </location>
</feature>
<organism evidence="3 4">
    <name type="scientific">Paenibacillus oleatilyticus</name>
    <dbReference type="NCBI Taxonomy" id="2594886"/>
    <lineage>
        <taxon>Bacteria</taxon>
        <taxon>Bacillati</taxon>
        <taxon>Bacillota</taxon>
        <taxon>Bacilli</taxon>
        <taxon>Bacillales</taxon>
        <taxon>Paenibacillaceae</taxon>
        <taxon>Paenibacillus</taxon>
    </lineage>
</organism>
<evidence type="ECO:0000313" key="4">
    <source>
        <dbReference type="Proteomes" id="UP001575622"/>
    </source>
</evidence>
<sequence length="42" mass="4538">MKKVFLSLMMGLILLSGIIPTQPTQPEQPTNMAALDDHGWGG</sequence>
<evidence type="ECO:0000313" key="3">
    <source>
        <dbReference type="EMBL" id="MFB0844094.1"/>
    </source>
</evidence>
<dbReference type="RefSeq" id="WP_010494197.1">
    <property type="nucleotide sequence ID" value="NZ_JBHDLN010000008.1"/>
</dbReference>
<comment type="caution">
    <text evidence="3">The sequence shown here is derived from an EMBL/GenBank/DDBJ whole genome shotgun (WGS) entry which is preliminary data.</text>
</comment>